<dbReference type="AlphaFoldDB" id="A0A1J1DXF4"/>
<sequence length="204" mass="21529">MDYLPFPIASVLAGAFLTLFCFILLLNIFGLPANWGLLGLTALWKVLHPAATTMDVWFWVMMVGLALTGEALELGMQILKARRYGSSSPGTFAGMIGAVAGAIFLAPLFFGLGALIGALGGAWTGCFVTELFIRRRPLKEAMDAAFGAMMGRFLGTVCKCGAGGAMLALTAGRIWPPSVPFVPGSPDALDSAAQVMLRLARHLC</sequence>
<name>A0A1J1DXF4_9BACT</name>
<evidence type="ECO:0000313" key="3">
    <source>
        <dbReference type="Proteomes" id="UP000242645"/>
    </source>
</evidence>
<feature type="transmembrane region" description="Helical" evidence="1">
    <location>
        <begin position="153"/>
        <end position="175"/>
    </location>
</feature>
<dbReference type="OrthoDB" id="5456272at2"/>
<keyword evidence="3" id="KW-1185">Reference proteome</keyword>
<feature type="transmembrane region" description="Helical" evidence="1">
    <location>
        <begin position="91"/>
        <end position="110"/>
    </location>
</feature>
<protein>
    <recommendedName>
        <fullName evidence="4">DUF456 domain-containing protein</fullName>
    </recommendedName>
</protein>
<dbReference type="Proteomes" id="UP000242645">
    <property type="component" value="Chromosome"/>
</dbReference>
<organism evidence="2 3">
    <name type="scientific">Candidatus Desulfovibrio trichonymphae</name>
    <dbReference type="NCBI Taxonomy" id="1725232"/>
    <lineage>
        <taxon>Bacteria</taxon>
        <taxon>Pseudomonadati</taxon>
        <taxon>Thermodesulfobacteriota</taxon>
        <taxon>Desulfovibrionia</taxon>
        <taxon>Desulfovibrionales</taxon>
        <taxon>Desulfovibrionaceae</taxon>
        <taxon>Desulfovibrio</taxon>
    </lineage>
</organism>
<reference evidence="2 3" key="1">
    <citation type="journal article" date="2017" name="ISME J.">
        <title>Genome of 'Ca. Desulfovibrio trichonymphae', an H2-oxidizing bacterium in a tripartite symbiotic system within a protist cell in the termite gut.</title>
        <authorList>
            <person name="Kuwahara H."/>
            <person name="Yuki M."/>
            <person name="Izawa K."/>
            <person name="Ohkuma M."/>
            <person name="Hongoh Y."/>
        </authorList>
    </citation>
    <scope>NUCLEOTIDE SEQUENCE [LARGE SCALE GENOMIC DNA]</scope>
    <source>
        <strain evidence="2 3">Rs-N31</strain>
    </source>
</reference>
<dbReference type="InterPro" id="IPR007403">
    <property type="entry name" value="DUF456"/>
</dbReference>
<dbReference type="EMBL" id="AP017368">
    <property type="protein sequence ID" value="BAV91774.1"/>
    <property type="molecule type" value="Genomic_DNA"/>
</dbReference>
<dbReference type="Pfam" id="PF04306">
    <property type="entry name" value="DUF456"/>
    <property type="match status" value="1"/>
</dbReference>
<evidence type="ECO:0000256" key="1">
    <source>
        <dbReference type="SAM" id="Phobius"/>
    </source>
</evidence>
<feature type="transmembrane region" description="Helical" evidence="1">
    <location>
        <begin position="116"/>
        <end position="133"/>
    </location>
</feature>
<keyword evidence="1" id="KW-1133">Transmembrane helix</keyword>
<dbReference type="RefSeq" id="WP_096399307.1">
    <property type="nucleotide sequence ID" value="NZ_AP017368.1"/>
</dbReference>
<keyword evidence="1" id="KW-0812">Transmembrane</keyword>
<proteinExistence type="predicted"/>
<keyword evidence="1" id="KW-0472">Membrane</keyword>
<feature type="transmembrane region" description="Helical" evidence="1">
    <location>
        <begin position="57"/>
        <end position="79"/>
    </location>
</feature>
<accession>A0A1J1DXF4</accession>
<evidence type="ECO:0000313" key="2">
    <source>
        <dbReference type="EMBL" id="BAV91774.1"/>
    </source>
</evidence>
<feature type="transmembrane region" description="Helical" evidence="1">
    <location>
        <begin position="6"/>
        <end position="26"/>
    </location>
</feature>
<evidence type="ECO:0008006" key="4">
    <source>
        <dbReference type="Google" id="ProtNLM"/>
    </source>
</evidence>
<gene>
    <name evidence="2" type="ORF">RSDT_0262</name>
</gene>
<dbReference type="KEGG" id="dtr:RSDT_0262"/>